<dbReference type="InterPro" id="IPR002110">
    <property type="entry name" value="Ankyrin_rpt"/>
</dbReference>
<keyword evidence="1" id="KW-0677">Repeat</keyword>
<evidence type="ECO:0000313" key="5">
    <source>
        <dbReference type="Proteomes" id="UP001195963"/>
    </source>
</evidence>
<dbReference type="EMBL" id="JAHZST010000004">
    <property type="protein sequence ID" value="MBW8183453.1"/>
    <property type="molecule type" value="Genomic_DNA"/>
</dbReference>
<proteinExistence type="predicted"/>
<reference evidence="4 5" key="1">
    <citation type="submission" date="2021-07" db="EMBL/GenBank/DDBJ databases">
        <title>Shewanella sp. nov, isolated from SCS.</title>
        <authorList>
            <person name="Cao W.R."/>
        </authorList>
    </citation>
    <scope>NUCLEOTIDE SEQUENCE [LARGE SCALE GENOMIC DNA]</scope>
    <source>
        <strain evidence="4 5">NR704-98</strain>
    </source>
</reference>
<name>A0ABS7E1D6_9GAMM</name>
<dbReference type="Gene3D" id="1.25.40.20">
    <property type="entry name" value="Ankyrin repeat-containing domain"/>
    <property type="match status" value="1"/>
</dbReference>
<dbReference type="PANTHER" id="PTHR24189">
    <property type="entry name" value="MYOTROPHIN"/>
    <property type="match status" value="1"/>
</dbReference>
<comment type="caution">
    <text evidence="4">The sequence shown here is derived from an EMBL/GenBank/DDBJ whole genome shotgun (WGS) entry which is preliminary data.</text>
</comment>
<dbReference type="Pfam" id="PF12796">
    <property type="entry name" value="Ank_2"/>
    <property type="match status" value="1"/>
</dbReference>
<evidence type="ECO:0000256" key="1">
    <source>
        <dbReference type="ARBA" id="ARBA00022737"/>
    </source>
</evidence>
<keyword evidence="2 3" id="KW-0040">ANK repeat</keyword>
<evidence type="ECO:0000256" key="2">
    <source>
        <dbReference type="ARBA" id="ARBA00023043"/>
    </source>
</evidence>
<dbReference type="PROSITE" id="PS50088">
    <property type="entry name" value="ANK_REPEAT"/>
    <property type="match status" value="1"/>
</dbReference>
<dbReference type="Proteomes" id="UP001195963">
    <property type="component" value="Unassembled WGS sequence"/>
</dbReference>
<evidence type="ECO:0000256" key="3">
    <source>
        <dbReference type="PROSITE-ProRule" id="PRU00023"/>
    </source>
</evidence>
<organism evidence="4 5">
    <name type="scientific">Shewanella nanhaiensis</name>
    <dbReference type="NCBI Taxonomy" id="2864872"/>
    <lineage>
        <taxon>Bacteria</taxon>
        <taxon>Pseudomonadati</taxon>
        <taxon>Pseudomonadota</taxon>
        <taxon>Gammaproteobacteria</taxon>
        <taxon>Alteromonadales</taxon>
        <taxon>Shewanellaceae</taxon>
        <taxon>Shewanella</taxon>
    </lineage>
</organism>
<dbReference type="InterPro" id="IPR050745">
    <property type="entry name" value="Multifunctional_regulatory"/>
</dbReference>
<protein>
    <submittedName>
        <fullName evidence="4">Ankyrin repeat domain-containing protein</fullName>
    </submittedName>
</protein>
<dbReference type="RefSeq" id="WP_220109074.1">
    <property type="nucleotide sequence ID" value="NZ_JAHZST010000004.1"/>
</dbReference>
<dbReference type="InterPro" id="IPR036770">
    <property type="entry name" value="Ankyrin_rpt-contain_sf"/>
</dbReference>
<dbReference type="SUPFAM" id="SSF48403">
    <property type="entry name" value="Ankyrin repeat"/>
    <property type="match status" value="1"/>
</dbReference>
<evidence type="ECO:0000313" key="4">
    <source>
        <dbReference type="EMBL" id="MBW8183453.1"/>
    </source>
</evidence>
<accession>A0ABS7E1D6</accession>
<keyword evidence="5" id="KW-1185">Reference proteome</keyword>
<sequence length="293" mass="32830">MSSDKFTEFVESDDWDNALTLISEGFDVNEVDEYEELPIEVILENYYLGSETAPKVIEIILSLVESGAVFKTKSLIVKLFNACLPIKVMEKIFNKTKFKIPADILSYIVDYGADIEYCEYMIEIVKFLEKVDFSFTSKNLGLAITNSFCEYQTGTPLDELRQEKVSNILPVYDYLLSKGADINIKTKEGHTALMRASMNYCPELSEFFISKGAEINVQSDKGFTALMFASGEIYKMCVWSNTEAGLMTVKILLANNADPSLKNNNSRTAYSYAKSSKNTKVMSLLVDKGVGAN</sequence>
<feature type="repeat" description="ANK" evidence="3">
    <location>
        <begin position="188"/>
        <end position="220"/>
    </location>
</feature>
<dbReference type="PANTHER" id="PTHR24189:SF50">
    <property type="entry name" value="ANKYRIN REPEAT AND SOCS BOX PROTEIN 2"/>
    <property type="match status" value="1"/>
</dbReference>
<gene>
    <name evidence="4" type="ORF">K0625_07215</name>
</gene>